<dbReference type="InterPro" id="IPR035906">
    <property type="entry name" value="MetI-like_sf"/>
</dbReference>
<dbReference type="PROSITE" id="PS50928">
    <property type="entry name" value="ABC_TM1"/>
    <property type="match status" value="1"/>
</dbReference>
<dbReference type="SUPFAM" id="SSF161098">
    <property type="entry name" value="MetI-like"/>
    <property type="match status" value="1"/>
</dbReference>
<evidence type="ECO:0000256" key="9">
    <source>
        <dbReference type="ARBA" id="ARBA00023136"/>
    </source>
</evidence>
<dbReference type="EMBL" id="WOFE01000010">
    <property type="protein sequence ID" value="MBM5572768.1"/>
    <property type="molecule type" value="Genomic_DNA"/>
</dbReference>
<comment type="subcellular location">
    <subcellularLocation>
        <location evidence="11">Cell inner membrane</location>
        <topology evidence="11">Multi-pass membrane protein</topology>
    </subcellularLocation>
    <subcellularLocation>
        <location evidence="2 10">Cell membrane</location>
        <topology evidence="2 10">Multi-pass membrane protein</topology>
    </subcellularLocation>
</comment>
<comment type="similarity">
    <text evidence="3 11">Belongs to the binding-protein-dependent transport system permease family. CysTW subfamily.</text>
</comment>
<keyword evidence="7 10" id="KW-0812">Transmembrane</keyword>
<feature type="transmembrane region" description="Helical" evidence="10">
    <location>
        <begin position="51"/>
        <end position="72"/>
    </location>
</feature>
<evidence type="ECO:0000256" key="3">
    <source>
        <dbReference type="ARBA" id="ARBA00007069"/>
    </source>
</evidence>
<sequence>MRCRCTVLELQPLFLTLKLATHTTLLLTIVGIPLAYWLAFGHSRIRYIAEVITSLPLVLPPTVLGFYLLLLFSPNSLVGHWLIDSFQLRLVFSYPGLVIGSMVFSLPFMVLPLTNAFRQLPSNLLDAARTLGKSEVNILARVILPNCKMGFIGALILTFAHTVGEFGVALMIGGNIPGHTQVASIALYHEVETLNYSAAHLYAAVLVGFSFIVLLALRLLSVRVTHE</sequence>
<proteinExistence type="inferred from homology"/>
<evidence type="ECO:0000259" key="12">
    <source>
        <dbReference type="PROSITE" id="PS50928"/>
    </source>
</evidence>
<evidence type="ECO:0000256" key="5">
    <source>
        <dbReference type="ARBA" id="ARBA00022475"/>
    </source>
</evidence>
<keyword evidence="11" id="KW-0997">Cell inner membrane</keyword>
<dbReference type="PANTHER" id="PTHR30183:SF8">
    <property type="entry name" value="MOLYBDENUM TRANSPORT SYSTEM PERMEASE"/>
    <property type="match status" value="1"/>
</dbReference>
<keyword evidence="8 10" id="KW-1133">Transmembrane helix</keyword>
<reference evidence="13 14" key="1">
    <citation type="submission" date="2019-11" db="EMBL/GenBank/DDBJ databases">
        <title>Novel Deefgea species.</title>
        <authorList>
            <person name="Han J.-H."/>
        </authorList>
    </citation>
    <scope>NUCLEOTIDE SEQUENCE [LARGE SCALE GENOMIC DNA]</scope>
    <source>
        <strain evidence="13 14">LMG 24817</strain>
    </source>
</reference>
<evidence type="ECO:0000256" key="10">
    <source>
        <dbReference type="RuleBase" id="RU363032"/>
    </source>
</evidence>
<name>A0ABS2CH50_9NEIS</name>
<dbReference type="CDD" id="cd06261">
    <property type="entry name" value="TM_PBP2"/>
    <property type="match status" value="1"/>
</dbReference>
<feature type="transmembrane region" description="Helical" evidence="10">
    <location>
        <begin position="19"/>
        <end position="39"/>
    </location>
</feature>
<keyword evidence="4 10" id="KW-0813">Transport</keyword>
<dbReference type="Gene3D" id="1.10.3720.10">
    <property type="entry name" value="MetI-like"/>
    <property type="match status" value="1"/>
</dbReference>
<evidence type="ECO:0000256" key="2">
    <source>
        <dbReference type="ARBA" id="ARBA00004651"/>
    </source>
</evidence>
<keyword evidence="6 11" id="KW-0500">Molybdenum</keyword>
<dbReference type="NCBIfam" id="TIGR02141">
    <property type="entry name" value="modB_ABC"/>
    <property type="match status" value="1"/>
</dbReference>
<feature type="domain" description="ABC transmembrane type-1" evidence="12">
    <location>
        <begin position="13"/>
        <end position="217"/>
    </location>
</feature>
<evidence type="ECO:0000256" key="4">
    <source>
        <dbReference type="ARBA" id="ARBA00022448"/>
    </source>
</evidence>
<evidence type="ECO:0000256" key="6">
    <source>
        <dbReference type="ARBA" id="ARBA00022505"/>
    </source>
</evidence>
<accession>A0ABS2CH50</accession>
<dbReference type="Proteomes" id="UP001195660">
    <property type="component" value="Unassembled WGS sequence"/>
</dbReference>
<keyword evidence="5" id="KW-1003">Cell membrane</keyword>
<evidence type="ECO:0000313" key="14">
    <source>
        <dbReference type="Proteomes" id="UP001195660"/>
    </source>
</evidence>
<feature type="transmembrane region" description="Helical" evidence="10">
    <location>
        <begin position="92"/>
        <end position="117"/>
    </location>
</feature>
<evidence type="ECO:0000313" key="13">
    <source>
        <dbReference type="EMBL" id="MBM5572768.1"/>
    </source>
</evidence>
<protein>
    <recommendedName>
        <fullName evidence="11">Molybdenum transport system permease</fullName>
    </recommendedName>
</protein>
<dbReference type="InterPro" id="IPR000515">
    <property type="entry name" value="MetI-like"/>
</dbReference>
<feature type="transmembrane region" description="Helical" evidence="10">
    <location>
        <begin position="199"/>
        <end position="220"/>
    </location>
</feature>
<dbReference type="Pfam" id="PF00528">
    <property type="entry name" value="BPD_transp_1"/>
    <property type="match status" value="1"/>
</dbReference>
<organism evidence="13 14">
    <name type="scientific">Deefgea chitinilytica</name>
    <dbReference type="NCBI Taxonomy" id="570276"/>
    <lineage>
        <taxon>Bacteria</taxon>
        <taxon>Pseudomonadati</taxon>
        <taxon>Pseudomonadota</taxon>
        <taxon>Betaproteobacteria</taxon>
        <taxon>Neisseriales</taxon>
        <taxon>Chitinibacteraceae</taxon>
        <taxon>Deefgea</taxon>
    </lineage>
</organism>
<comment type="caution">
    <text evidence="11">Lacks conserved residue(s) required for the propagation of feature annotation.</text>
</comment>
<comment type="caution">
    <text evidence="13">The sequence shown here is derived from an EMBL/GenBank/DDBJ whole genome shotgun (WGS) entry which is preliminary data.</text>
</comment>
<dbReference type="InterPro" id="IPR011867">
    <property type="entry name" value="ModB_ABC"/>
</dbReference>
<dbReference type="PANTHER" id="PTHR30183">
    <property type="entry name" value="MOLYBDENUM TRANSPORT SYSTEM PERMEASE PROTEIN MODB"/>
    <property type="match status" value="1"/>
</dbReference>
<evidence type="ECO:0000256" key="1">
    <source>
        <dbReference type="ARBA" id="ARBA00002949"/>
    </source>
</evidence>
<gene>
    <name evidence="13" type="primary">modB</name>
    <name evidence="13" type="ORF">GM173_14435</name>
</gene>
<evidence type="ECO:0000256" key="8">
    <source>
        <dbReference type="ARBA" id="ARBA00022989"/>
    </source>
</evidence>
<evidence type="ECO:0000256" key="11">
    <source>
        <dbReference type="RuleBase" id="RU365097"/>
    </source>
</evidence>
<keyword evidence="14" id="KW-1185">Reference proteome</keyword>
<evidence type="ECO:0000256" key="7">
    <source>
        <dbReference type="ARBA" id="ARBA00022692"/>
    </source>
</evidence>
<comment type="function">
    <text evidence="1 11">Part of the binding-protein-dependent transport system for molybdenum; probably responsible for the translocation of the substrate across the membrane.</text>
</comment>
<keyword evidence="9 10" id="KW-0472">Membrane</keyword>